<feature type="compositionally biased region" description="Low complexity" evidence="1">
    <location>
        <begin position="104"/>
        <end position="116"/>
    </location>
</feature>
<protein>
    <submittedName>
        <fullName evidence="3">Basic proline-rich protein-like</fullName>
    </submittedName>
</protein>
<gene>
    <name evidence="3" type="primary">LOC128312580</name>
</gene>
<feature type="region of interest" description="Disordered" evidence="1">
    <location>
        <begin position="238"/>
        <end position="285"/>
    </location>
</feature>
<organism evidence="2 3">
    <name type="scientific">Acinonyx jubatus</name>
    <name type="common">Cheetah</name>
    <dbReference type="NCBI Taxonomy" id="32536"/>
    <lineage>
        <taxon>Eukaryota</taxon>
        <taxon>Metazoa</taxon>
        <taxon>Chordata</taxon>
        <taxon>Craniata</taxon>
        <taxon>Vertebrata</taxon>
        <taxon>Euteleostomi</taxon>
        <taxon>Mammalia</taxon>
        <taxon>Eutheria</taxon>
        <taxon>Laurasiatheria</taxon>
        <taxon>Carnivora</taxon>
        <taxon>Feliformia</taxon>
        <taxon>Felidae</taxon>
        <taxon>Felinae</taxon>
        <taxon>Acinonyx</taxon>
    </lineage>
</organism>
<sequence>MQSGGQEADRIESEQECAFVLIGVCRAVHRRMEMNLLRVAPPTPPLPASIKCGRLGDASSPPAHRRAQVGGAPGSPPSPAPPPPHLRRAAPCSAPGRPQRSTGAPPDSSPRAATRSRPARPRLRGAPSPAGPRPARVGGAAWGRGRRGVPAPGADTRRHPASREADQAHAGAAPGDPGSPSPRAPAPRAGRLRTRPRPRVTLYPYPGPGASGSWSLFEHKGPGAKAAALPPPLLRSKPPPQDTLSGFGVQSETPRVGCPSPAPTPATGTLRPRMSRGPRLAPGLPPLPPAVGGGIFGLAEAVPPGGAFGMRAPRTCSGEGRRGAQVTPPSASLRSCATRTPGGVLFPLLWEGLTLLWKENGILLGWRPCRLAQDWGGRSSP</sequence>
<proteinExistence type="predicted"/>
<name>A0ABM3NUI8_ACIJB</name>
<dbReference type="Proteomes" id="UP001652583">
    <property type="component" value="Chromosome D2"/>
</dbReference>
<dbReference type="RefSeq" id="XP_053063091.1">
    <property type="nucleotide sequence ID" value="XM_053207116.1"/>
</dbReference>
<accession>A0ABM3NUI8</accession>
<feature type="compositionally biased region" description="Basic and acidic residues" evidence="1">
    <location>
        <begin position="155"/>
        <end position="167"/>
    </location>
</feature>
<feature type="region of interest" description="Disordered" evidence="1">
    <location>
        <begin position="314"/>
        <end position="334"/>
    </location>
</feature>
<dbReference type="GeneID" id="128312580"/>
<keyword evidence="2" id="KW-1185">Reference proteome</keyword>
<feature type="compositionally biased region" description="Pro residues" evidence="1">
    <location>
        <begin position="74"/>
        <end position="84"/>
    </location>
</feature>
<evidence type="ECO:0000313" key="3">
    <source>
        <dbReference type="RefSeq" id="XP_053063091.1"/>
    </source>
</evidence>
<evidence type="ECO:0000256" key="1">
    <source>
        <dbReference type="SAM" id="MobiDB-lite"/>
    </source>
</evidence>
<reference evidence="3" key="1">
    <citation type="submission" date="2025-08" db="UniProtKB">
        <authorList>
            <consortium name="RefSeq"/>
        </authorList>
    </citation>
    <scope>IDENTIFICATION</scope>
    <source>
        <tissue evidence="3">Blood</tissue>
    </source>
</reference>
<feature type="region of interest" description="Disordered" evidence="1">
    <location>
        <begin position="39"/>
        <end position="201"/>
    </location>
</feature>
<evidence type="ECO:0000313" key="2">
    <source>
        <dbReference type="Proteomes" id="UP001652583"/>
    </source>
</evidence>
<feature type="compositionally biased region" description="Polar residues" evidence="1">
    <location>
        <begin position="242"/>
        <end position="253"/>
    </location>
</feature>
<feature type="compositionally biased region" description="Low complexity" evidence="1">
    <location>
        <begin position="124"/>
        <end position="139"/>
    </location>
</feature>